<comment type="subcellular location">
    <subcellularLocation>
        <location evidence="1">Membrane</location>
        <topology evidence="1">Multi-pass membrane protein</topology>
    </subcellularLocation>
</comment>
<accession>A0A6J5YS10</accession>
<dbReference type="AlphaFoldDB" id="A0A6J5YS10"/>
<keyword evidence="4 5" id="KW-0472">Membrane</keyword>
<evidence type="ECO:0000256" key="3">
    <source>
        <dbReference type="ARBA" id="ARBA00022989"/>
    </source>
</evidence>
<sequence length="142" mass="15294">MDAVLVIGRILFAFIFITSGIAHFAKLEMMTGYAKYKKLPAAKLGVIASGLFFLLGGLYIALGFWVDLGALLLAITLVLAAVIFHNYWKETDATAKQNEMIAFNKDLALAGASLIIFALIYSGAISADAFGPHIGNISFFNK</sequence>
<evidence type="ECO:0000313" key="6">
    <source>
        <dbReference type="EMBL" id="CAB4333081.1"/>
    </source>
</evidence>
<feature type="transmembrane region" description="Helical" evidence="5">
    <location>
        <begin position="68"/>
        <end position="87"/>
    </location>
</feature>
<reference evidence="6" key="1">
    <citation type="submission" date="2020-05" db="EMBL/GenBank/DDBJ databases">
        <authorList>
            <person name="Chiriac C."/>
            <person name="Salcher M."/>
            <person name="Ghai R."/>
            <person name="Kavagutti S V."/>
        </authorList>
    </citation>
    <scope>NUCLEOTIDE SEQUENCE</scope>
</reference>
<evidence type="ECO:0000256" key="1">
    <source>
        <dbReference type="ARBA" id="ARBA00004141"/>
    </source>
</evidence>
<protein>
    <submittedName>
        <fullName evidence="6">Unannotated protein</fullName>
    </submittedName>
</protein>
<keyword evidence="2 5" id="KW-0812">Transmembrane</keyword>
<dbReference type="EMBL" id="CAESAF010000020">
    <property type="protein sequence ID" value="CAB4333081.1"/>
    <property type="molecule type" value="Genomic_DNA"/>
</dbReference>
<name>A0A6J5YS10_9ZZZZ</name>
<feature type="transmembrane region" description="Helical" evidence="5">
    <location>
        <begin position="107"/>
        <end position="127"/>
    </location>
</feature>
<dbReference type="Pfam" id="PF07681">
    <property type="entry name" value="DoxX"/>
    <property type="match status" value="1"/>
</dbReference>
<organism evidence="6">
    <name type="scientific">freshwater metagenome</name>
    <dbReference type="NCBI Taxonomy" id="449393"/>
    <lineage>
        <taxon>unclassified sequences</taxon>
        <taxon>metagenomes</taxon>
        <taxon>ecological metagenomes</taxon>
    </lineage>
</organism>
<evidence type="ECO:0000256" key="5">
    <source>
        <dbReference type="SAM" id="Phobius"/>
    </source>
</evidence>
<keyword evidence="3 5" id="KW-1133">Transmembrane helix</keyword>
<dbReference type="InterPro" id="IPR032808">
    <property type="entry name" value="DoxX"/>
</dbReference>
<gene>
    <name evidence="6" type="ORF">UFOPK3574_00348</name>
</gene>
<feature type="transmembrane region" description="Helical" evidence="5">
    <location>
        <begin position="6"/>
        <end position="24"/>
    </location>
</feature>
<dbReference type="GO" id="GO:0016020">
    <property type="term" value="C:membrane"/>
    <property type="evidence" value="ECO:0007669"/>
    <property type="project" value="UniProtKB-SubCell"/>
</dbReference>
<proteinExistence type="predicted"/>
<evidence type="ECO:0000256" key="4">
    <source>
        <dbReference type="ARBA" id="ARBA00023136"/>
    </source>
</evidence>
<evidence type="ECO:0000256" key="2">
    <source>
        <dbReference type="ARBA" id="ARBA00022692"/>
    </source>
</evidence>
<feature type="transmembrane region" description="Helical" evidence="5">
    <location>
        <begin position="44"/>
        <end position="62"/>
    </location>
</feature>